<feature type="domain" description="Lipoyl-binding" evidence="7">
    <location>
        <begin position="625"/>
        <end position="700"/>
    </location>
</feature>
<dbReference type="SUPFAM" id="SSF56059">
    <property type="entry name" value="Glutathione synthetase ATP-binding domain-like"/>
    <property type="match status" value="1"/>
</dbReference>
<dbReference type="PROSITE" id="PS50968">
    <property type="entry name" value="BIOTINYL_LIPOYL"/>
    <property type="match status" value="1"/>
</dbReference>
<evidence type="ECO:0000259" key="8">
    <source>
        <dbReference type="PROSITE" id="PS50975"/>
    </source>
</evidence>
<keyword evidence="2" id="KW-0436">Ligase</keyword>
<dbReference type="InterPro" id="IPR011761">
    <property type="entry name" value="ATP-grasp"/>
</dbReference>
<keyword evidence="5" id="KW-0092">Biotin</keyword>
<dbReference type="Proteomes" id="UP000887577">
    <property type="component" value="Unplaced"/>
</dbReference>
<dbReference type="FunFam" id="3.30.470.20:FF:000028">
    <property type="entry name" value="Methylcrotonoyl-CoA carboxylase subunit alpha, mitochondrial"/>
    <property type="match status" value="1"/>
</dbReference>
<dbReference type="InterPro" id="IPR005482">
    <property type="entry name" value="Biotin_COase_C"/>
</dbReference>
<protein>
    <submittedName>
        <fullName evidence="11">Methylcrotonoyl-CoA carboxylase subunit alpha, mitochondrial</fullName>
    </submittedName>
</protein>
<evidence type="ECO:0000313" key="10">
    <source>
        <dbReference type="Proteomes" id="UP000887577"/>
    </source>
</evidence>
<feature type="domain" description="Biotin carboxylation" evidence="9">
    <location>
        <begin position="45"/>
        <end position="488"/>
    </location>
</feature>
<dbReference type="PANTHER" id="PTHR18866">
    <property type="entry name" value="CARBOXYLASE:PYRUVATE/ACETYL-COA/PROPIONYL-COA CARBOXYLASE"/>
    <property type="match status" value="1"/>
</dbReference>
<dbReference type="Pfam" id="PF00289">
    <property type="entry name" value="Biotin_carb_N"/>
    <property type="match status" value="1"/>
</dbReference>
<evidence type="ECO:0000256" key="4">
    <source>
        <dbReference type="ARBA" id="ARBA00022840"/>
    </source>
</evidence>
<evidence type="ECO:0000256" key="2">
    <source>
        <dbReference type="ARBA" id="ARBA00022598"/>
    </source>
</evidence>
<dbReference type="CDD" id="cd06850">
    <property type="entry name" value="biotinyl_domain"/>
    <property type="match status" value="1"/>
</dbReference>
<dbReference type="GO" id="GO:0046872">
    <property type="term" value="F:metal ion binding"/>
    <property type="evidence" value="ECO:0007669"/>
    <property type="project" value="InterPro"/>
</dbReference>
<dbReference type="PROSITE" id="PS50975">
    <property type="entry name" value="ATP_GRASP"/>
    <property type="match status" value="1"/>
</dbReference>
<evidence type="ECO:0000256" key="6">
    <source>
        <dbReference type="PROSITE-ProRule" id="PRU00409"/>
    </source>
</evidence>
<dbReference type="PROSITE" id="PS50979">
    <property type="entry name" value="BC"/>
    <property type="match status" value="1"/>
</dbReference>
<dbReference type="InterPro" id="IPR011054">
    <property type="entry name" value="Rudment_hybrid_motif"/>
</dbReference>
<evidence type="ECO:0000259" key="9">
    <source>
        <dbReference type="PROSITE" id="PS50979"/>
    </source>
</evidence>
<accession>A0A914Y3G2</accession>
<dbReference type="InterPro" id="IPR005481">
    <property type="entry name" value="BC-like_N"/>
</dbReference>
<dbReference type="SUPFAM" id="SSF51230">
    <property type="entry name" value="Single hybrid motif"/>
    <property type="match status" value="1"/>
</dbReference>
<comment type="cofactor">
    <cofactor evidence="1">
        <name>biotin</name>
        <dbReference type="ChEBI" id="CHEBI:57586"/>
    </cofactor>
</comment>
<dbReference type="PROSITE" id="PS00188">
    <property type="entry name" value="BIOTIN"/>
    <property type="match status" value="1"/>
</dbReference>
<organism evidence="10 11">
    <name type="scientific">Panagrolaimus superbus</name>
    <dbReference type="NCBI Taxonomy" id="310955"/>
    <lineage>
        <taxon>Eukaryota</taxon>
        <taxon>Metazoa</taxon>
        <taxon>Ecdysozoa</taxon>
        <taxon>Nematoda</taxon>
        <taxon>Chromadorea</taxon>
        <taxon>Rhabditida</taxon>
        <taxon>Tylenchina</taxon>
        <taxon>Panagrolaimomorpha</taxon>
        <taxon>Panagrolaimoidea</taxon>
        <taxon>Panagrolaimidae</taxon>
        <taxon>Panagrolaimus</taxon>
    </lineage>
</organism>
<dbReference type="SUPFAM" id="SSF51246">
    <property type="entry name" value="Rudiment single hybrid motif"/>
    <property type="match status" value="1"/>
</dbReference>
<dbReference type="GO" id="GO:0004485">
    <property type="term" value="F:methylcrotonoyl-CoA carboxylase activity"/>
    <property type="evidence" value="ECO:0007669"/>
    <property type="project" value="TreeGrafter"/>
</dbReference>
<keyword evidence="3 6" id="KW-0547">Nucleotide-binding</keyword>
<dbReference type="InterPro" id="IPR011764">
    <property type="entry name" value="Biotin_carboxylation_dom"/>
</dbReference>
<dbReference type="FunFam" id="3.40.50.20:FF:000010">
    <property type="entry name" value="Propionyl-CoA carboxylase subunit alpha"/>
    <property type="match status" value="1"/>
</dbReference>
<dbReference type="GO" id="GO:0005524">
    <property type="term" value="F:ATP binding"/>
    <property type="evidence" value="ECO:0007669"/>
    <property type="project" value="UniProtKB-UniRule"/>
</dbReference>
<dbReference type="Pfam" id="PF00364">
    <property type="entry name" value="Biotin_lipoyl"/>
    <property type="match status" value="1"/>
</dbReference>
<dbReference type="AlphaFoldDB" id="A0A914Y3G2"/>
<dbReference type="InterPro" id="IPR050856">
    <property type="entry name" value="Biotin_carboxylase_complex"/>
</dbReference>
<dbReference type="InterPro" id="IPR016185">
    <property type="entry name" value="PreATP-grasp_dom_sf"/>
</dbReference>
<sequence>MADKAREAIYKMPRKTRGIGAGLLGAAAIGVYGQIRLSSNGSYKQIQKVLIANRGEIACRVMRTAKRLGIETIAVYSDADEKALHTKTADKAYRIGEASPLKSYLKMDTILEVALKSGAHAVHPGYGFLSENPEFADLCQKNDIIFMGPPAQAIRDMGMKNTAKKIMIDAKVPVIEGYNGSNQDPQYLFEEAKRIGYPLMIKAVRGGGGKGMRIAWKEKDFFESLESAKSESQKSFGDSDMIMEKFVERPRHVEVQVFGDKWDNYVYLWERDCSLQRRHQKVIEEAPAPLLSMETRHRLGKAACDAARAVNYEGAGTVEFIMDPKGDFYFMEMNTRLQVEHPISELICGIDLVEWQFKVAQGEKIPIKQEDLKINGHAIEARVYAEDSAAGFMPTAGLLEHLSFPTNARVDSGVVQGDSVTVFYDPMIAKVIVHGADRTEAINRLDNALNNTHIGGLCNNVSFVRKCLTHPEFVAGNVYTDFIADHEKELLGKDDKPSMDVVAEGVIGQLLVRSSNVDPSKGPFYANDYFRLNHAPNKNVSGLNNASIQVKIEKDNRYKFEYDGQNVEAVVTNVEYEEENVVRFDIELDKKRWRSKAVQLKDSVAIYGIEHREWSAPREKCYDDEAASDASLEARSPMPGVIEKVLVKPGEKVSNGQPLIVMMAMKMEYSVRAKADCIIKSINCEAGQNVTKNAILVKFEENQD</sequence>
<dbReference type="GO" id="GO:0005739">
    <property type="term" value="C:mitochondrion"/>
    <property type="evidence" value="ECO:0007669"/>
    <property type="project" value="TreeGrafter"/>
</dbReference>
<keyword evidence="10" id="KW-1185">Reference proteome</keyword>
<evidence type="ECO:0000256" key="1">
    <source>
        <dbReference type="ARBA" id="ARBA00001953"/>
    </source>
</evidence>
<dbReference type="Gene3D" id="3.30.470.20">
    <property type="entry name" value="ATP-grasp fold, B domain"/>
    <property type="match status" value="1"/>
</dbReference>
<proteinExistence type="predicted"/>
<dbReference type="Gene3D" id="2.40.50.100">
    <property type="match status" value="1"/>
</dbReference>
<dbReference type="SUPFAM" id="SSF52440">
    <property type="entry name" value="PreATP-grasp domain"/>
    <property type="match status" value="1"/>
</dbReference>
<dbReference type="InterPro" id="IPR005479">
    <property type="entry name" value="CPAse_ATP-bd"/>
</dbReference>
<dbReference type="SMART" id="SM00878">
    <property type="entry name" value="Biotin_carb_C"/>
    <property type="match status" value="1"/>
</dbReference>
<dbReference type="InterPro" id="IPR011053">
    <property type="entry name" value="Single_hybrid_motif"/>
</dbReference>
<keyword evidence="4 6" id="KW-0067">ATP-binding</keyword>
<dbReference type="InterPro" id="IPR000089">
    <property type="entry name" value="Biotin_lipoyl"/>
</dbReference>
<dbReference type="Pfam" id="PF02786">
    <property type="entry name" value="CPSase_L_D2"/>
    <property type="match status" value="1"/>
</dbReference>
<evidence type="ECO:0000256" key="5">
    <source>
        <dbReference type="ARBA" id="ARBA00023267"/>
    </source>
</evidence>
<dbReference type="Pfam" id="PF02785">
    <property type="entry name" value="Biotin_carb_C"/>
    <property type="match status" value="1"/>
</dbReference>
<dbReference type="InterPro" id="IPR001882">
    <property type="entry name" value="Biotin_BS"/>
</dbReference>
<dbReference type="PANTHER" id="PTHR18866:SF33">
    <property type="entry name" value="METHYLCROTONOYL-COA CARBOXYLASE SUBUNIT ALPHA, MITOCHONDRIAL-RELATED"/>
    <property type="match status" value="1"/>
</dbReference>
<dbReference type="PROSITE" id="PS00867">
    <property type="entry name" value="CPSASE_2"/>
    <property type="match status" value="1"/>
</dbReference>
<feature type="domain" description="ATP-grasp" evidence="8">
    <location>
        <begin position="164"/>
        <end position="361"/>
    </location>
</feature>
<evidence type="ECO:0000256" key="3">
    <source>
        <dbReference type="ARBA" id="ARBA00022741"/>
    </source>
</evidence>
<evidence type="ECO:0000259" key="7">
    <source>
        <dbReference type="PROSITE" id="PS50968"/>
    </source>
</evidence>
<evidence type="ECO:0000313" key="11">
    <source>
        <dbReference type="WBParaSite" id="PSU_v2.g14727.t1"/>
    </source>
</evidence>
<dbReference type="WBParaSite" id="PSU_v2.g14727.t1">
    <property type="protein sequence ID" value="PSU_v2.g14727.t1"/>
    <property type="gene ID" value="PSU_v2.g14727"/>
</dbReference>
<name>A0A914Y3G2_9BILA</name>
<dbReference type="FunFam" id="3.30.1490.20:FF:000003">
    <property type="entry name" value="acetyl-CoA carboxylase isoform X1"/>
    <property type="match status" value="1"/>
</dbReference>
<reference evidence="11" key="1">
    <citation type="submission" date="2022-11" db="UniProtKB">
        <authorList>
            <consortium name="WormBaseParasite"/>
        </authorList>
    </citation>
    <scope>IDENTIFICATION</scope>
</reference>